<keyword evidence="1" id="KW-0378">Hydrolase</keyword>
<dbReference type="PANTHER" id="PTHR43736:SF2">
    <property type="entry name" value="MUTT_NUDIX FAMILY PROTEIN"/>
    <property type="match status" value="1"/>
</dbReference>
<evidence type="ECO:0000256" key="1">
    <source>
        <dbReference type="ARBA" id="ARBA00022801"/>
    </source>
</evidence>
<proteinExistence type="predicted"/>
<dbReference type="PANTHER" id="PTHR43736">
    <property type="entry name" value="ADP-RIBOSE PYROPHOSPHATASE"/>
    <property type="match status" value="1"/>
</dbReference>
<keyword evidence="4" id="KW-1185">Reference proteome</keyword>
<protein>
    <submittedName>
        <fullName evidence="3">NUDIX domain-containing protein</fullName>
    </submittedName>
</protein>
<dbReference type="Pfam" id="PF00293">
    <property type="entry name" value="NUDIX"/>
    <property type="match status" value="1"/>
</dbReference>
<dbReference type="InterPro" id="IPR020084">
    <property type="entry name" value="NUDIX_hydrolase_CS"/>
</dbReference>
<name>A0ABX5SHR4_9LACO</name>
<dbReference type="InterPro" id="IPR015797">
    <property type="entry name" value="NUDIX_hydrolase-like_dom_sf"/>
</dbReference>
<evidence type="ECO:0000313" key="3">
    <source>
        <dbReference type="EMBL" id="QBR46887.1"/>
    </source>
</evidence>
<dbReference type="PROSITE" id="PS00893">
    <property type="entry name" value="NUDIX_BOX"/>
    <property type="match status" value="1"/>
</dbReference>
<dbReference type="SUPFAM" id="SSF55811">
    <property type="entry name" value="Nudix"/>
    <property type="match status" value="1"/>
</dbReference>
<dbReference type="Gene3D" id="3.90.79.10">
    <property type="entry name" value="Nucleoside Triphosphate Pyrophosphohydrolase"/>
    <property type="match status" value="1"/>
</dbReference>
<dbReference type="CDD" id="cd04688">
    <property type="entry name" value="NUDIX_Hydrolase"/>
    <property type="match status" value="1"/>
</dbReference>
<feature type="domain" description="Nudix hydrolase" evidence="2">
    <location>
        <begin position="16"/>
        <end position="148"/>
    </location>
</feature>
<evidence type="ECO:0000259" key="2">
    <source>
        <dbReference type="PROSITE" id="PS51462"/>
    </source>
</evidence>
<dbReference type="EMBL" id="CP037939">
    <property type="protein sequence ID" value="QBR46887.1"/>
    <property type="molecule type" value="Genomic_DNA"/>
</dbReference>
<dbReference type="InterPro" id="IPR000086">
    <property type="entry name" value="NUDIX_hydrolase_dom"/>
</dbReference>
<reference evidence="3 4" key="1">
    <citation type="submission" date="2019-03" db="EMBL/GenBank/DDBJ databases">
        <title>Complete Genome Sequence of Leuconostoc kimchii strain NKJ218 Isolated from Homemade Kimchi.</title>
        <authorList>
            <person name="Jung J.Y."/>
            <person name="Jin H.M."/>
            <person name="Jung J.-W."/>
            <person name="Lee S.-Y."/>
            <person name="Ryu B.-G."/>
            <person name="Han S.-S."/>
            <person name="Kang H.K."/>
            <person name="Choi H.W."/>
            <person name="Chung E.J."/>
            <person name="Choi K.-M."/>
        </authorList>
    </citation>
    <scope>NUCLEOTIDE SEQUENCE [LARGE SCALE GENOMIC DNA]</scope>
    <source>
        <strain evidence="3 4">NKJ218</strain>
    </source>
</reference>
<sequence>MADEETDIVWRGDQHDFKLRVTGIFFNDKHQVAVNVSKGNEFSALPGGKIKFDETSQAAIEREFVEEMGIRVKAKRLIAITENLFEWGGKRTNEVNFTWLVEQIDPATLFAKDGWEQEVSWRNVTDLSDFKPASLQSFIRDLPLTPIHLMNRDLESN</sequence>
<accession>A0ABX5SHR4</accession>
<dbReference type="RefSeq" id="WP_013975330.1">
    <property type="nucleotide sequence ID" value="NZ_CP037939.1"/>
</dbReference>
<dbReference type="PROSITE" id="PS51462">
    <property type="entry name" value="NUDIX"/>
    <property type="match status" value="1"/>
</dbReference>
<evidence type="ECO:0000313" key="4">
    <source>
        <dbReference type="Proteomes" id="UP000295756"/>
    </source>
</evidence>
<gene>
    <name evidence="3" type="ORF">EW139_01580</name>
</gene>
<dbReference type="Proteomes" id="UP000295756">
    <property type="component" value="Chromosome"/>
</dbReference>
<organism evidence="3 4">
    <name type="scientific">Leuconostoc kimchii</name>
    <dbReference type="NCBI Taxonomy" id="136609"/>
    <lineage>
        <taxon>Bacteria</taxon>
        <taxon>Bacillati</taxon>
        <taxon>Bacillota</taxon>
        <taxon>Bacilli</taxon>
        <taxon>Lactobacillales</taxon>
        <taxon>Lactobacillaceae</taxon>
        <taxon>Leuconostoc</taxon>
    </lineage>
</organism>